<dbReference type="RefSeq" id="WP_109626206.1">
    <property type="nucleotide sequence ID" value="NZ_JANKBI010000003.1"/>
</dbReference>
<reference evidence="1 2" key="1">
    <citation type="submission" date="2018-05" db="EMBL/GenBank/DDBJ databases">
        <authorList>
            <person name="Goeker M."/>
            <person name="Huntemann M."/>
            <person name="Clum A."/>
            <person name="Pillay M."/>
            <person name="Palaniappan K."/>
            <person name="Varghese N."/>
            <person name="Mikhailova N."/>
            <person name="Stamatis D."/>
            <person name="Reddy T."/>
            <person name="Daum C."/>
            <person name="Shapiro N."/>
            <person name="Ivanova N."/>
            <person name="Kyrpides N."/>
            <person name="Woyke T."/>
        </authorList>
    </citation>
    <scope>NUCLEOTIDE SEQUENCE [LARGE SCALE GENOMIC DNA]</scope>
    <source>
        <strain evidence="1 2">DSM 26524</strain>
    </source>
</reference>
<comment type="caution">
    <text evidence="1">The sequence shown here is derived from an EMBL/GenBank/DDBJ whole genome shotgun (WGS) entry which is preliminary data.</text>
</comment>
<name>A0AB73T524_9FIRM</name>
<dbReference type="Proteomes" id="UP000245412">
    <property type="component" value="Unassembled WGS sequence"/>
</dbReference>
<evidence type="ECO:0000313" key="2">
    <source>
        <dbReference type="Proteomes" id="UP000245412"/>
    </source>
</evidence>
<dbReference type="EMBL" id="QGGY01000005">
    <property type="protein sequence ID" value="PWJ76145.1"/>
    <property type="molecule type" value="Genomic_DNA"/>
</dbReference>
<dbReference type="InterPro" id="IPR025466">
    <property type="entry name" value="DUF4317"/>
</dbReference>
<accession>A0AB73T524</accession>
<sequence>MINREDMMELTRRMTPARTSMTRIAGSYMDADGEIDGTFNTNFLKLSAAEKSKKLAVAKAIPFSGTNENLKRYKFPKDSMKQGSMWHLLMCMKSCGLKNDALMDTFYELVSELYQVKHDYAVFVFHDRYDVPVKGADHERLGESEEVYEYIICAICPLSGEYEPGKPECGFIFPAFADRSAEQNYVDVFQSDAGHPHLEILKILGV</sequence>
<gene>
    <name evidence="1" type="ORF">C7383_105180</name>
</gene>
<dbReference type="Pfam" id="PF14199">
    <property type="entry name" value="DUF4317"/>
    <property type="match status" value="1"/>
</dbReference>
<protein>
    <submittedName>
        <fullName evidence="1">Uncharacterized protein DUF4317</fullName>
    </submittedName>
</protein>
<organism evidence="1 2">
    <name type="scientific">Murimonas intestini</name>
    <dbReference type="NCBI Taxonomy" id="1337051"/>
    <lineage>
        <taxon>Bacteria</taxon>
        <taxon>Bacillati</taxon>
        <taxon>Bacillota</taxon>
        <taxon>Clostridia</taxon>
        <taxon>Lachnospirales</taxon>
        <taxon>Lachnospiraceae</taxon>
        <taxon>Murimonas</taxon>
    </lineage>
</organism>
<dbReference type="AlphaFoldDB" id="A0AB73T524"/>
<evidence type="ECO:0000313" key="1">
    <source>
        <dbReference type="EMBL" id="PWJ76145.1"/>
    </source>
</evidence>
<proteinExistence type="predicted"/>
<keyword evidence="2" id="KW-1185">Reference proteome</keyword>